<evidence type="ECO:0000256" key="2">
    <source>
        <dbReference type="ARBA" id="ARBA00022723"/>
    </source>
</evidence>
<gene>
    <name evidence="7" type="ORF">S12H4_01225</name>
</gene>
<dbReference type="EMBL" id="BARW01000226">
    <property type="protein sequence ID" value="GAI61282.1"/>
    <property type="molecule type" value="Genomic_DNA"/>
</dbReference>
<comment type="cofactor">
    <cofactor evidence="1">
        <name>FAD</name>
        <dbReference type="ChEBI" id="CHEBI:57692"/>
    </cofactor>
</comment>
<evidence type="ECO:0000256" key="5">
    <source>
        <dbReference type="ARBA" id="ARBA00023014"/>
    </source>
</evidence>
<dbReference type="GO" id="GO:0052592">
    <property type="term" value="F:oxidoreductase activity, acting on CH or CH2 groups, with an iron-sulfur protein as acceptor"/>
    <property type="evidence" value="ECO:0007669"/>
    <property type="project" value="TreeGrafter"/>
</dbReference>
<dbReference type="PANTHER" id="PTHR31332:SF6">
    <property type="entry name" value="FORMATE DEHYDROGENASE SUBUNIT BETA"/>
    <property type="match status" value="1"/>
</dbReference>
<dbReference type="PROSITE" id="PS00198">
    <property type="entry name" value="4FE4S_FER_1"/>
    <property type="match status" value="1"/>
</dbReference>
<evidence type="ECO:0000256" key="1">
    <source>
        <dbReference type="ARBA" id="ARBA00001974"/>
    </source>
</evidence>
<keyword evidence="5" id="KW-0411">Iron-sulfur</keyword>
<dbReference type="AlphaFoldDB" id="X1PYB1"/>
<proteinExistence type="predicted"/>
<comment type="caution">
    <text evidence="7">The sequence shown here is derived from an EMBL/GenBank/DDBJ whole genome shotgun (WGS) entry which is preliminary data.</text>
</comment>
<evidence type="ECO:0000256" key="4">
    <source>
        <dbReference type="ARBA" id="ARBA00023004"/>
    </source>
</evidence>
<accession>X1PYB1</accession>
<dbReference type="InterPro" id="IPR017900">
    <property type="entry name" value="4Fe4S_Fe_S_CS"/>
</dbReference>
<dbReference type="Pfam" id="PF04422">
    <property type="entry name" value="FrhB_FdhB_N"/>
    <property type="match status" value="1"/>
</dbReference>
<dbReference type="GO" id="GO:0046872">
    <property type="term" value="F:metal ion binding"/>
    <property type="evidence" value="ECO:0007669"/>
    <property type="project" value="UniProtKB-KW"/>
</dbReference>
<sequence>MGSESKISWETLKDVAVTLDSYRIRALIDAKQEILDAGVYSKEQYSKLLFKMFDEEHLKYRLFNYLNQHNSNNFDSIKQFSKKNSIDIRKTLSLLELLKNENLVVVNKINDTIEGNSEAIKTLVFKDLDIQSRFVNPSEVKSIYEPVKAVFESNICSGCGLCAGVCPVNCLNIYNGFGKLDEDVCIKCGMCYFICPRTYLPVDILNMTQENSSEIKNISPIGHYIEIYSARTKIKSIAKVCQDGGITSTCLHYLFDTNQIDLALGAKMSGTPWRPEPIVIQNKDEILLTTGTKYVNNPTLSVLKDLNKNPTKLAVVGVPCMMQGLLKSKIYNIDIPVLNQIKYRIGIFCMESFSYESFLKICEVLKVNVKDVRKTDINKGKFFY</sequence>
<dbReference type="InterPro" id="IPR007525">
    <property type="entry name" value="FrhB_FdhB_C"/>
</dbReference>
<dbReference type="PANTHER" id="PTHR31332">
    <property type="entry name" value="7-HYDROXYMETHYL CHLOROPHYLL A REDUCTASE, CHLOROPLASTIC"/>
    <property type="match status" value="1"/>
</dbReference>
<reference evidence="7" key="1">
    <citation type="journal article" date="2014" name="Front. Microbiol.">
        <title>High frequency of phylogenetically diverse reductive dehalogenase-homologous genes in deep subseafloor sedimentary metagenomes.</title>
        <authorList>
            <person name="Kawai M."/>
            <person name="Futagami T."/>
            <person name="Toyoda A."/>
            <person name="Takaki Y."/>
            <person name="Nishi S."/>
            <person name="Hori S."/>
            <person name="Arai W."/>
            <person name="Tsubouchi T."/>
            <person name="Morono Y."/>
            <person name="Uchiyama I."/>
            <person name="Ito T."/>
            <person name="Fujiyama A."/>
            <person name="Inagaki F."/>
            <person name="Takami H."/>
        </authorList>
    </citation>
    <scope>NUCLEOTIDE SEQUENCE</scope>
    <source>
        <strain evidence="7">Expedition CK06-06</strain>
    </source>
</reference>
<feature type="domain" description="4Fe-4S ferredoxin-type" evidence="6">
    <location>
        <begin position="147"/>
        <end position="176"/>
    </location>
</feature>
<dbReference type="GO" id="GO:0051536">
    <property type="term" value="F:iron-sulfur cluster binding"/>
    <property type="evidence" value="ECO:0007669"/>
    <property type="project" value="UniProtKB-KW"/>
</dbReference>
<evidence type="ECO:0000259" key="6">
    <source>
        <dbReference type="PROSITE" id="PS51379"/>
    </source>
</evidence>
<dbReference type="InterPro" id="IPR045220">
    <property type="entry name" value="FRHB/FDHB/HCAR-like"/>
</dbReference>
<dbReference type="Pfam" id="PF04432">
    <property type="entry name" value="FrhB_FdhB_C"/>
    <property type="match status" value="1"/>
</dbReference>
<dbReference type="InterPro" id="IPR007516">
    <property type="entry name" value="Co_F420_Hydgase/DH_bsu_N"/>
</dbReference>
<feature type="domain" description="4Fe-4S ferredoxin-type" evidence="6">
    <location>
        <begin position="179"/>
        <end position="205"/>
    </location>
</feature>
<keyword evidence="3" id="KW-0560">Oxidoreductase</keyword>
<dbReference type="InterPro" id="IPR017896">
    <property type="entry name" value="4Fe4S_Fe-S-bd"/>
</dbReference>
<dbReference type="SUPFAM" id="SSF46548">
    <property type="entry name" value="alpha-helical ferredoxin"/>
    <property type="match status" value="1"/>
</dbReference>
<evidence type="ECO:0000256" key="3">
    <source>
        <dbReference type="ARBA" id="ARBA00023002"/>
    </source>
</evidence>
<protein>
    <recommendedName>
        <fullName evidence="6">4Fe-4S ferredoxin-type domain-containing protein</fullName>
    </recommendedName>
</protein>
<dbReference type="PROSITE" id="PS51379">
    <property type="entry name" value="4FE4S_FER_2"/>
    <property type="match status" value="2"/>
</dbReference>
<evidence type="ECO:0000313" key="7">
    <source>
        <dbReference type="EMBL" id="GAI61282.1"/>
    </source>
</evidence>
<dbReference type="Gene3D" id="3.10.450.750">
    <property type="match status" value="1"/>
</dbReference>
<keyword evidence="4" id="KW-0408">Iron</keyword>
<keyword evidence="2" id="KW-0479">Metal-binding</keyword>
<name>X1PYB1_9ZZZZ</name>
<dbReference type="Gene3D" id="3.30.70.20">
    <property type="match status" value="1"/>
</dbReference>
<organism evidence="7">
    <name type="scientific">marine sediment metagenome</name>
    <dbReference type="NCBI Taxonomy" id="412755"/>
    <lineage>
        <taxon>unclassified sequences</taxon>
        <taxon>metagenomes</taxon>
        <taxon>ecological metagenomes</taxon>
    </lineage>
</organism>